<dbReference type="SUPFAM" id="SSF55347">
    <property type="entry name" value="Glyceraldehyde-3-phosphate dehydrogenase-like, C-terminal domain"/>
    <property type="match status" value="1"/>
</dbReference>
<dbReference type="Gene3D" id="3.30.360.10">
    <property type="entry name" value="Dihydrodipicolinate Reductase, domain 2"/>
    <property type="match status" value="1"/>
</dbReference>
<keyword evidence="5" id="KW-1185">Reference proteome</keyword>
<dbReference type="Proteomes" id="UP000318288">
    <property type="component" value="Unassembled WGS sequence"/>
</dbReference>
<name>A0A5C6FKE9_9BACT</name>
<dbReference type="InterPro" id="IPR043906">
    <property type="entry name" value="Gfo/Idh/MocA_OxRdtase_bact_C"/>
</dbReference>
<evidence type="ECO:0000313" key="5">
    <source>
        <dbReference type="Proteomes" id="UP000318288"/>
    </source>
</evidence>
<gene>
    <name evidence="4" type="ORF">Poly51_07630</name>
</gene>
<dbReference type="InterPro" id="IPR000683">
    <property type="entry name" value="Gfo/Idh/MocA-like_OxRdtase_N"/>
</dbReference>
<dbReference type="SUPFAM" id="SSF51735">
    <property type="entry name" value="NAD(P)-binding Rossmann-fold domains"/>
    <property type="match status" value="1"/>
</dbReference>
<dbReference type="GO" id="GO:0016798">
    <property type="term" value="F:hydrolase activity, acting on glycosyl bonds"/>
    <property type="evidence" value="ECO:0007669"/>
    <property type="project" value="UniProtKB-KW"/>
</dbReference>
<dbReference type="Pfam" id="PF19051">
    <property type="entry name" value="GFO_IDH_MocA_C2"/>
    <property type="match status" value="1"/>
</dbReference>
<sequence length="427" mass="47313" precursor="true">MKIKASIPRRQLLKSAAATAVTAPWIVPRSALGGPGFVAPSDKIHLGGIGIRNRGTKVLETMLPQPDVRFVAIADVRADRRSAVKQMADQQNGDDACDTYRDFRELLAREDIDAVLIATGDRWHAPISMMAAEAGKDVYSEKPCAITIDLAQRLADTIKRTGRVFQCGTQRRSISNFIHAIGLARSGKLGRLHTLHASIYKLQDRHDWLPAQPEPPKDEIDWNMWLGPAPWRPYNRAYVDGQWRGHYDFDSGAKLLDWGAHTLDLCQAAAGADDSGPIEFEPLDTEDDNAIQCRYADGLKLVLRRNGWLGLGTCPVRFEGDDGWVETGDSGRIAVSIDSLRAKLPDPTIAGTTPSTHTRNFLDCVKSRGKTNTNEDIMRKSHIACHAAAIAWKLGRKLTFDPIAEEFVGDDEANKMRSRAMREPWTV</sequence>
<dbReference type="InterPro" id="IPR036291">
    <property type="entry name" value="NAD(P)-bd_dom_sf"/>
</dbReference>
<feature type="domain" description="Gfo/Idh/MocA-like oxidoreductase bacterial type C-terminal" evidence="3">
    <location>
        <begin position="214"/>
        <end position="426"/>
    </location>
</feature>
<feature type="chain" id="PRO_5023054096" evidence="1">
    <location>
        <begin position="21"/>
        <end position="427"/>
    </location>
</feature>
<accession>A0A5C6FKE9</accession>
<dbReference type="Gene3D" id="3.40.50.720">
    <property type="entry name" value="NAD(P)-binding Rossmann-like Domain"/>
    <property type="match status" value="1"/>
</dbReference>
<dbReference type="PANTHER" id="PTHR43818">
    <property type="entry name" value="BCDNA.GH03377"/>
    <property type="match status" value="1"/>
</dbReference>
<evidence type="ECO:0000256" key="1">
    <source>
        <dbReference type="SAM" id="SignalP"/>
    </source>
</evidence>
<dbReference type="EMBL" id="SJPW01000001">
    <property type="protein sequence ID" value="TWU60487.1"/>
    <property type="molecule type" value="Genomic_DNA"/>
</dbReference>
<reference evidence="4 5" key="1">
    <citation type="submission" date="2019-02" db="EMBL/GenBank/DDBJ databases">
        <title>Deep-cultivation of Planctomycetes and their phenomic and genomic characterization uncovers novel biology.</title>
        <authorList>
            <person name="Wiegand S."/>
            <person name="Jogler M."/>
            <person name="Boedeker C."/>
            <person name="Pinto D."/>
            <person name="Vollmers J."/>
            <person name="Rivas-Marin E."/>
            <person name="Kohn T."/>
            <person name="Peeters S.H."/>
            <person name="Heuer A."/>
            <person name="Rast P."/>
            <person name="Oberbeckmann S."/>
            <person name="Bunk B."/>
            <person name="Jeske O."/>
            <person name="Meyerdierks A."/>
            <person name="Storesund J.E."/>
            <person name="Kallscheuer N."/>
            <person name="Luecker S."/>
            <person name="Lage O.M."/>
            <person name="Pohl T."/>
            <person name="Merkel B.J."/>
            <person name="Hornburger P."/>
            <person name="Mueller R.-W."/>
            <person name="Bruemmer F."/>
            <person name="Labrenz M."/>
            <person name="Spormann A.M."/>
            <person name="Op Den Camp H."/>
            <person name="Overmann J."/>
            <person name="Amann R."/>
            <person name="Jetten M.S.M."/>
            <person name="Mascher T."/>
            <person name="Medema M.H."/>
            <person name="Devos D.P."/>
            <person name="Kaster A.-K."/>
            <person name="Ovreas L."/>
            <person name="Rohde M."/>
            <person name="Galperin M.Y."/>
            <person name="Jogler C."/>
        </authorList>
    </citation>
    <scope>NUCLEOTIDE SEQUENCE [LARGE SCALE GENOMIC DNA]</scope>
    <source>
        <strain evidence="4 5">Poly51</strain>
    </source>
</reference>
<feature type="signal peptide" evidence="1">
    <location>
        <begin position="1"/>
        <end position="20"/>
    </location>
</feature>
<dbReference type="RefSeq" id="WP_146454326.1">
    <property type="nucleotide sequence ID" value="NZ_SJPW01000001.1"/>
</dbReference>
<dbReference type="GO" id="GO:0000166">
    <property type="term" value="F:nucleotide binding"/>
    <property type="evidence" value="ECO:0007669"/>
    <property type="project" value="InterPro"/>
</dbReference>
<dbReference type="EC" id="3.2.1.-" evidence="4"/>
<dbReference type="PROSITE" id="PS51318">
    <property type="entry name" value="TAT"/>
    <property type="match status" value="1"/>
</dbReference>
<dbReference type="InterPro" id="IPR050463">
    <property type="entry name" value="Gfo/Idh/MocA_oxidrdct_glycsds"/>
</dbReference>
<dbReference type="AlphaFoldDB" id="A0A5C6FKE9"/>
<keyword evidence="1" id="KW-0732">Signal</keyword>
<keyword evidence="4" id="KW-0326">Glycosidase</keyword>
<protein>
    <submittedName>
        <fullName evidence="4">Glycosyl hydrolase</fullName>
        <ecNumber evidence="4">3.2.1.-</ecNumber>
    </submittedName>
</protein>
<organism evidence="4 5">
    <name type="scientific">Rubripirellula tenax</name>
    <dbReference type="NCBI Taxonomy" id="2528015"/>
    <lineage>
        <taxon>Bacteria</taxon>
        <taxon>Pseudomonadati</taxon>
        <taxon>Planctomycetota</taxon>
        <taxon>Planctomycetia</taxon>
        <taxon>Pirellulales</taxon>
        <taxon>Pirellulaceae</taxon>
        <taxon>Rubripirellula</taxon>
    </lineage>
</organism>
<dbReference type="Pfam" id="PF01408">
    <property type="entry name" value="GFO_IDH_MocA"/>
    <property type="match status" value="1"/>
</dbReference>
<dbReference type="OrthoDB" id="9788246at2"/>
<evidence type="ECO:0000313" key="4">
    <source>
        <dbReference type="EMBL" id="TWU60487.1"/>
    </source>
</evidence>
<dbReference type="PANTHER" id="PTHR43818:SF5">
    <property type="entry name" value="OXIDOREDUCTASE FAMILY PROTEIN"/>
    <property type="match status" value="1"/>
</dbReference>
<feature type="domain" description="Gfo/Idh/MocA-like oxidoreductase N-terminal" evidence="2">
    <location>
        <begin position="49"/>
        <end position="168"/>
    </location>
</feature>
<proteinExistence type="predicted"/>
<evidence type="ECO:0000259" key="2">
    <source>
        <dbReference type="Pfam" id="PF01408"/>
    </source>
</evidence>
<evidence type="ECO:0000259" key="3">
    <source>
        <dbReference type="Pfam" id="PF19051"/>
    </source>
</evidence>
<dbReference type="InterPro" id="IPR006311">
    <property type="entry name" value="TAT_signal"/>
</dbReference>
<comment type="caution">
    <text evidence="4">The sequence shown here is derived from an EMBL/GenBank/DDBJ whole genome shotgun (WGS) entry which is preliminary data.</text>
</comment>
<keyword evidence="4" id="KW-0378">Hydrolase</keyword>